<dbReference type="PANTHER" id="PTHR24567:SF75">
    <property type="entry name" value="FUMARATE AND NITRATE REDUCTION REGULATORY PROTEIN"/>
    <property type="match status" value="1"/>
</dbReference>
<evidence type="ECO:0000259" key="4">
    <source>
        <dbReference type="PROSITE" id="PS51063"/>
    </source>
</evidence>
<dbReference type="Gene3D" id="2.60.120.10">
    <property type="entry name" value="Jelly Rolls"/>
    <property type="match status" value="1"/>
</dbReference>
<keyword evidence="2" id="KW-0238">DNA-binding</keyword>
<gene>
    <name evidence="5" type="primary">fixK_3</name>
    <name evidence="5" type="ORF">JDO7802_02376</name>
</gene>
<protein>
    <submittedName>
        <fullName evidence="5">Nitrogen fixation regulation protein FixK</fullName>
    </submittedName>
</protein>
<dbReference type="GO" id="GO:0003700">
    <property type="term" value="F:DNA-binding transcription factor activity"/>
    <property type="evidence" value="ECO:0007669"/>
    <property type="project" value="TreeGrafter"/>
</dbReference>
<dbReference type="OrthoDB" id="667966at2"/>
<dbReference type="InterPro" id="IPR050397">
    <property type="entry name" value="Env_Response_Regulators"/>
</dbReference>
<dbReference type="InterPro" id="IPR000595">
    <property type="entry name" value="cNMP-bd_dom"/>
</dbReference>
<dbReference type="SMART" id="SM00419">
    <property type="entry name" value="HTH_CRP"/>
    <property type="match status" value="1"/>
</dbReference>
<name>A0A0M6YLF8_9RHOB</name>
<dbReference type="EMBL" id="CXSU01000012">
    <property type="protein sequence ID" value="CTQ50353.1"/>
    <property type="molecule type" value="Genomic_DNA"/>
</dbReference>
<keyword evidence="3" id="KW-0804">Transcription</keyword>
<dbReference type="PROSITE" id="PS51063">
    <property type="entry name" value="HTH_CRP_2"/>
    <property type="match status" value="1"/>
</dbReference>
<dbReference type="SMART" id="SM00100">
    <property type="entry name" value="cNMP"/>
    <property type="match status" value="1"/>
</dbReference>
<dbReference type="Pfam" id="PF13545">
    <property type="entry name" value="HTH_Crp_2"/>
    <property type="match status" value="1"/>
</dbReference>
<dbReference type="SUPFAM" id="SSF46785">
    <property type="entry name" value="Winged helix' DNA-binding domain"/>
    <property type="match status" value="1"/>
</dbReference>
<dbReference type="Proteomes" id="UP000049222">
    <property type="component" value="Unassembled WGS sequence"/>
</dbReference>
<sequence>MTALRPLSSLSTPAKTGRLQPVRNFAAGAALFRETDPAPFVFQIVTGAVRLTRLLETGRRQVVAFSHPGDIVGFPDDGLHHSDCEALGPVTVLAHRAGLLSDPNTDPDVHRMLQGAALREIHGLQDHLLLMARKGARGKLASFLALLVDRHAAVRAGRMTVDLMMPRADIADYLCMSIETVSRMMTELRQAGIIALDGPHRLVVLDCAALTDVAAGE</sequence>
<dbReference type="Pfam" id="PF00027">
    <property type="entry name" value="cNMP_binding"/>
    <property type="match status" value="1"/>
</dbReference>
<dbReference type="Gene3D" id="1.10.10.10">
    <property type="entry name" value="Winged helix-like DNA-binding domain superfamily/Winged helix DNA-binding domain"/>
    <property type="match status" value="1"/>
</dbReference>
<dbReference type="InterPro" id="IPR018490">
    <property type="entry name" value="cNMP-bd_dom_sf"/>
</dbReference>
<dbReference type="SUPFAM" id="SSF51206">
    <property type="entry name" value="cAMP-binding domain-like"/>
    <property type="match status" value="1"/>
</dbReference>
<dbReference type="GO" id="GO:0005829">
    <property type="term" value="C:cytosol"/>
    <property type="evidence" value="ECO:0007669"/>
    <property type="project" value="TreeGrafter"/>
</dbReference>
<dbReference type="PANTHER" id="PTHR24567">
    <property type="entry name" value="CRP FAMILY TRANSCRIPTIONAL REGULATORY PROTEIN"/>
    <property type="match status" value="1"/>
</dbReference>
<evidence type="ECO:0000256" key="2">
    <source>
        <dbReference type="ARBA" id="ARBA00023125"/>
    </source>
</evidence>
<proteinExistence type="predicted"/>
<dbReference type="STRING" id="420998.JDO7802_02376"/>
<keyword evidence="6" id="KW-1185">Reference proteome</keyword>
<accession>A0A0M6YLF8</accession>
<evidence type="ECO:0000256" key="1">
    <source>
        <dbReference type="ARBA" id="ARBA00023015"/>
    </source>
</evidence>
<evidence type="ECO:0000313" key="6">
    <source>
        <dbReference type="Proteomes" id="UP000049222"/>
    </source>
</evidence>
<organism evidence="5 6">
    <name type="scientific">Jannaschia donghaensis</name>
    <dbReference type="NCBI Taxonomy" id="420998"/>
    <lineage>
        <taxon>Bacteria</taxon>
        <taxon>Pseudomonadati</taxon>
        <taxon>Pseudomonadota</taxon>
        <taxon>Alphaproteobacteria</taxon>
        <taxon>Rhodobacterales</taxon>
        <taxon>Roseobacteraceae</taxon>
        <taxon>Jannaschia</taxon>
    </lineage>
</organism>
<dbReference type="CDD" id="cd00038">
    <property type="entry name" value="CAP_ED"/>
    <property type="match status" value="1"/>
</dbReference>
<evidence type="ECO:0000256" key="3">
    <source>
        <dbReference type="ARBA" id="ARBA00023163"/>
    </source>
</evidence>
<evidence type="ECO:0000313" key="5">
    <source>
        <dbReference type="EMBL" id="CTQ50353.1"/>
    </source>
</evidence>
<dbReference type="AlphaFoldDB" id="A0A0M6YLF8"/>
<dbReference type="InterPro" id="IPR012318">
    <property type="entry name" value="HTH_CRP"/>
</dbReference>
<dbReference type="InterPro" id="IPR014710">
    <property type="entry name" value="RmlC-like_jellyroll"/>
</dbReference>
<dbReference type="InterPro" id="IPR036388">
    <property type="entry name" value="WH-like_DNA-bd_sf"/>
</dbReference>
<feature type="domain" description="HTH crp-type" evidence="4">
    <location>
        <begin position="134"/>
        <end position="208"/>
    </location>
</feature>
<dbReference type="InterPro" id="IPR036390">
    <property type="entry name" value="WH_DNA-bd_sf"/>
</dbReference>
<dbReference type="PRINTS" id="PR00034">
    <property type="entry name" value="HTHCRP"/>
</dbReference>
<reference evidence="5 6" key="1">
    <citation type="submission" date="2015-07" db="EMBL/GenBank/DDBJ databases">
        <authorList>
            <person name="Noorani M."/>
        </authorList>
    </citation>
    <scope>NUCLEOTIDE SEQUENCE [LARGE SCALE GENOMIC DNA]</scope>
    <source>
        <strain evidence="5 6">CECT 7802</strain>
    </source>
</reference>
<dbReference type="CDD" id="cd00092">
    <property type="entry name" value="HTH_CRP"/>
    <property type="match status" value="1"/>
</dbReference>
<keyword evidence="1" id="KW-0805">Transcription regulation</keyword>
<dbReference type="RefSeq" id="WP_083481137.1">
    <property type="nucleotide sequence ID" value="NZ_CXSU01000012.1"/>
</dbReference>
<dbReference type="GO" id="GO:0003677">
    <property type="term" value="F:DNA binding"/>
    <property type="evidence" value="ECO:0007669"/>
    <property type="project" value="UniProtKB-KW"/>
</dbReference>